<reference evidence="2" key="1">
    <citation type="submission" date="2022-11" db="UniProtKB">
        <authorList>
            <consortium name="WormBaseParasite"/>
        </authorList>
    </citation>
    <scope>IDENTIFICATION</scope>
</reference>
<evidence type="ECO:0000313" key="1">
    <source>
        <dbReference type="Proteomes" id="UP000887566"/>
    </source>
</evidence>
<organism evidence="1 2">
    <name type="scientific">Plectus sambesii</name>
    <dbReference type="NCBI Taxonomy" id="2011161"/>
    <lineage>
        <taxon>Eukaryota</taxon>
        <taxon>Metazoa</taxon>
        <taxon>Ecdysozoa</taxon>
        <taxon>Nematoda</taxon>
        <taxon>Chromadorea</taxon>
        <taxon>Plectida</taxon>
        <taxon>Plectina</taxon>
        <taxon>Plectoidea</taxon>
        <taxon>Plectidae</taxon>
        <taxon>Plectus</taxon>
    </lineage>
</organism>
<accession>A0A914VVI0</accession>
<sequence length="402" mass="45535">MLDRAGCDAKTEHLTGGTLNIVFKLVLMKHKIRLELVSRRVRQHAQSFTAWSLIKSVVITDERDKFCRINNIRVPLHVLSPAVRCIISRCWNIRLIDLRLSSNPIAHSAVAEAVVCNGVGSLRKLTHLSLDGQNSFEVSSSILALINVLKRQLRYLHFFGIHNSSAIDALARLWELVGECVNLRTLIYFGMRYTIASASEAQLREMITTALLNKPIRRLCLTTECIKTDEMVQIISSLANDHSLYSLEVSSYLVTLPDLFHKLSPVHWTGVRHFRYSHTGVLDGASPAWSGVLSLPLLFPRLKSLMLLICWFQLSVHQVVDMILTYLSHLNARGSRTRSSTALKLTLFSLAMHARDRTEVLRSLADDYNCELEMLADDEHHCRIRCGRSGNGCIELFYLCDR</sequence>
<proteinExistence type="predicted"/>
<dbReference type="Proteomes" id="UP000887566">
    <property type="component" value="Unplaced"/>
</dbReference>
<dbReference type="Gene3D" id="3.80.10.10">
    <property type="entry name" value="Ribonuclease Inhibitor"/>
    <property type="match status" value="1"/>
</dbReference>
<dbReference type="SUPFAM" id="SSF52047">
    <property type="entry name" value="RNI-like"/>
    <property type="match status" value="1"/>
</dbReference>
<dbReference type="InterPro" id="IPR032675">
    <property type="entry name" value="LRR_dom_sf"/>
</dbReference>
<protein>
    <submittedName>
        <fullName evidence="2">Uncharacterized protein</fullName>
    </submittedName>
</protein>
<dbReference type="WBParaSite" id="PSAMB.scaffold255size60990.g3929.t1">
    <property type="protein sequence ID" value="PSAMB.scaffold255size60990.g3929.t1"/>
    <property type="gene ID" value="PSAMB.scaffold255size60990.g3929"/>
</dbReference>
<name>A0A914VVI0_9BILA</name>
<dbReference type="AlphaFoldDB" id="A0A914VVI0"/>
<evidence type="ECO:0000313" key="2">
    <source>
        <dbReference type="WBParaSite" id="PSAMB.scaffold255size60990.g3929.t1"/>
    </source>
</evidence>
<keyword evidence="1" id="KW-1185">Reference proteome</keyword>